<feature type="domain" description="RRM" evidence="4">
    <location>
        <begin position="1"/>
        <end position="70"/>
    </location>
</feature>
<dbReference type="GO" id="GO:0008270">
    <property type="term" value="F:zinc ion binding"/>
    <property type="evidence" value="ECO:0007669"/>
    <property type="project" value="UniProtKB-KW"/>
</dbReference>
<keyword evidence="1" id="KW-0862">Zinc</keyword>
<feature type="compositionally biased region" description="Low complexity" evidence="3">
    <location>
        <begin position="372"/>
        <end position="448"/>
    </location>
</feature>
<evidence type="ECO:0000256" key="2">
    <source>
        <dbReference type="PROSITE-ProRule" id="PRU00176"/>
    </source>
</evidence>
<keyword evidence="1" id="KW-0863">Zinc-finger</keyword>
<evidence type="ECO:0000313" key="7">
    <source>
        <dbReference type="Proteomes" id="UP001140949"/>
    </source>
</evidence>
<reference evidence="6" key="1">
    <citation type="journal article" date="2023" name="GigaByte">
        <title>Genome assembly of the bearded iris, Iris pallida Lam.</title>
        <authorList>
            <person name="Bruccoleri R.E."/>
            <person name="Oakeley E.J."/>
            <person name="Faust A.M.E."/>
            <person name="Altorfer M."/>
            <person name="Dessus-Babus S."/>
            <person name="Burckhardt D."/>
            <person name="Oertli M."/>
            <person name="Naumann U."/>
            <person name="Petersen F."/>
            <person name="Wong J."/>
        </authorList>
    </citation>
    <scope>NUCLEOTIDE SEQUENCE</scope>
    <source>
        <strain evidence="6">GSM-AAB239-AS_SAM_17_03QT</strain>
    </source>
</reference>
<name>A0AAX6FW71_IRIPA</name>
<dbReference type="GO" id="GO:0003723">
    <property type="term" value="F:RNA binding"/>
    <property type="evidence" value="ECO:0007669"/>
    <property type="project" value="UniProtKB-UniRule"/>
</dbReference>
<keyword evidence="1" id="KW-0479">Metal-binding</keyword>
<keyword evidence="2" id="KW-0694">RNA-binding</keyword>
<dbReference type="SUPFAM" id="SSF54928">
    <property type="entry name" value="RNA-binding domain, RBD"/>
    <property type="match status" value="1"/>
</dbReference>
<evidence type="ECO:0000259" key="5">
    <source>
        <dbReference type="PROSITE" id="PS50158"/>
    </source>
</evidence>
<feature type="domain" description="CCHC-type" evidence="5">
    <location>
        <begin position="243"/>
        <end position="258"/>
    </location>
</feature>
<feature type="compositionally biased region" description="Basic and acidic residues" evidence="3">
    <location>
        <begin position="121"/>
        <end position="155"/>
    </location>
</feature>
<dbReference type="SUPFAM" id="SSF57756">
    <property type="entry name" value="Retrovirus zinc finger-like domains"/>
    <property type="match status" value="1"/>
</dbReference>
<feature type="compositionally biased region" description="Basic and acidic residues" evidence="3">
    <location>
        <begin position="219"/>
        <end position="238"/>
    </location>
</feature>
<feature type="compositionally biased region" description="Basic and acidic residues" evidence="3">
    <location>
        <begin position="326"/>
        <end position="346"/>
    </location>
</feature>
<dbReference type="InterPro" id="IPR035979">
    <property type="entry name" value="RBD_domain_sf"/>
</dbReference>
<evidence type="ECO:0000256" key="3">
    <source>
        <dbReference type="SAM" id="MobiDB-lite"/>
    </source>
</evidence>
<dbReference type="Pfam" id="PF00098">
    <property type="entry name" value="zf-CCHC"/>
    <property type="match status" value="1"/>
</dbReference>
<protein>
    <submittedName>
        <fullName evidence="6">Serine/arginine-rich splicing factor 4-like</fullName>
    </submittedName>
</protein>
<reference evidence="6" key="2">
    <citation type="submission" date="2023-04" db="EMBL/GenBank/DDBJ databases">
        <authorList>
            <person name="Bruccoleri R.E."/>
            <person name="Oakeley E.J."/>
            <person name="Faust A.-M."/>
            <person name="Dessus-Babus S."/>
            <person name="Altorfer M."/>
            <person name="Burckhardt D."/>
            <person name="Oertli M."/>
            <person name="Naumann U."/>
            <person name="Petersen F."/>
            <person name="Wong J."/>
        </authorList>
    </citation>
    <scope>NUCLEOTIDE SEQUENCE</scope>
    <source>
        <strain evidence="6">GSM-AAB239-AS_SAM_17_03QT</strain>
        <tissue evidence="6">Leaf</tissue>
    </source>
</reference>
<evidence type="ECO:0000313" key="6">
    <source>
        <dbReference type="EMBL" id="KAJ6820632.1"/>
    </source>
</evidence>
<dbReference type="Pfam" id="PF00076">
    <property type="entry name" value="RRM_1"/>
    <property type="match status" value="1"/>
</dbReference>
<feature type="region of interest" description="Disordered" evidence="3">
    <location>
        <begin position="118"/>
        <end position="243"/>
    </location>
</feature>
<dbReference type="PANTHER" id="PTHR48038:SF2">
    <property type="entry name" value="OS02G0536400 PROTEIN"/>
    <property type="match status" value="1"/>
</dbReference>
<dbReference type="CDD" id="cd00590">
    <property type="entry name" value="RRM_SF"/>
    <property type="match status" value="1"/>
</dbReference>
<evidence type="ECO:0000256" key="1">
    <source>
        <dbReference type="PROSITE-ProRule" id="PRU00047"/>
    </source>
</evidence>
<accession>A0AAX6FW71</accession>
<dbReference type="SMART" id="SM00343">
    <property type="entry name" value="ZnF_C2HC"/>
    <property type="match status" value="1"/>
</dbReference>
<dbReference type="InterPro" id="IPR012677">
    <property type="entry name" value="Nucleotide-bd_a/b_plait_sf"/>
</dbReference>
<sequence>MSLYVGRLPSHIRPVELIQVFRKFGHCDLRLKDGYGFVIYEVIADAERALRTLRGKNICGEQISLNWSNRQPNSYKRSVRPKRIYEPYRGRKEEENEVGIKGCQDGRDFARSDPNIPAYNHGRDQGNVHDKEKGHASEVIDDVGRERDMSLREGVIDEGDTSESNPVENDRWGEPANDDALTGNGVVNNSEFDRYEPYHGYNRRDEEENSHMSNSYSSPDHESQRKGKREQSSLDKLKPQPTCYNCGQIGHIKRYCPEGDARREKFSKFSNRRDEINFRDRGDGKRKMLRTNSCGRRDASRGPFIFRHHERVRKESHSGNPRRLIRRTESNTERRERGQQSKLREKSHAKKRSKEEPGTRKKVPKKRRGRRSLSSSSDSSMSSSSRSQPSRSRLLRASCSTSRSPSRSLSPSSSSRSVSVSSKGSSPRSPSISRSKSGSHKSPSLSVSLEKKPQSSQRNVHQNVSPSSLKGKSEHSISPISQHPLLESSEQKEGSTLVKLKVDNKLSGQYLEHDTHDTRFSSYILGFKENSATMNLPKSVTTAERSHQQGALVTKPKIQISVSCEGRNRMKITTKEMILALKHYGLPAPEEGESGIAVEEYFGAARLWPWEIIYYRRLKKGPISTENYARRLEQNKEFGIVDKYIRSSSGWSECEQNSGEYEQNDKC</sequence>
<feature type="compositionally biased region" description="Polar residues" evidence="3">
    <location>
        <begin position="454"/>
        <end position="481"/>
    </location>
</feature>
<dbReference type="EMBL" id="JANAVB010025399">
    <property type="protein sequence ID" value="KAJ6820632.1"/>
    <property type="molecule type" value="Genomic_DNA"/>
</dbReference>
<dbReference type="SMART" id="SM00360">
    <property type="entry name" value="RRM"/>
    <property type="match status" value="1"/>
</dbReference>
<comment type="caution">
    <text evidence="6">The sequence shown here is derived from an EMBL/GenBank/DDBJ whole genome shotgun (WGS) entry which is preliminary data.</text>
</comment>
<keyword evidence="7" id="KW-1185">Reference proteome</keyword>
<dbReference type="InterPro" id="IPR001878">
    <property type="entry name" value="Znf_CCHC"/>
</dbReference>
<dbReference type="InterPro" id="IPR000504">
    <property type="entry name" value="RRM_dom"/>
</dbReference>
<dbReference type="PANTHER" id="PTHR48038">
    <property type="entry name" value="RIBONUCLEOPROTEIN RB97D"/>
    <property type="match status" value="1"/>
</dbReference>
<feature type="compositionally biased region" description="Basic and acidic residues" evidence="3">
    <location>
        <begin position="191"/>
        <end position="210"/>
    </location>
</feature>
<organism evidence="6 7">
    <name type="scientific">Iris pallida</name>
    <name type="common">Sweet iris</name>
    <dbReference type="NCBI Taxonomy" id="29817"/>
    <lineage>
        <taxon>Eukaryota</taxon>
        <taxon>Viridiplantae</taxon>
        <taxon>Streptophyta</taxon>
        <taxon>Embryophyta</taxon>
        <taxon>Tracheophyta</taxon>
        <taxon>Spermatophyta</taxon>
        <taxon>Magnoliopsida</taxon>
        <taxon>Liliopsida</taxon>
        <taxon>Asparagales</taxon>
        <taxon>Iridaceae</taxon>
        <taxon>Iridoideae</taxon>
        <taxon>Irideae</taxon>
        <taxon>Iris</taxon>
    </lineage>
</organism>
<feature type="compositionally biased region" description="Basic residues" evidence="3">
    <location>
        <begin position="360"/>
        <end position="371"/>
    </location>
</feature>
<dbReference type="AlphaFoldDB" id="A0AAX6FW71"/>
<evidence type="ECO:0000259" key="4">
    <source>
        <dbReference type="PROSITE" id="PS50102"/>
    </source>
</evidence>
<dbReference type="PROSITE" id="PS50158">
    <property type="entry name" value="ZF_CCHC"/>
    <property type="match status" value="1"/>
</dbReference>
<gene>
    <name evidence="6" type="ORF">M6B38_395990</name>
</gene>
<dbReference type="Gene3D" id="4.10.60.10">
    <property type="entry name" value="Zinc finger, CCHC-type"/>
    <property type="match status" value="1"/>
</dbReference>
<dbReference type="Gene3D" id="3.30.70.330">
    <property type="match status" value="1"/>
</dbReference>
<proteinExistence type="predicted"/>
<dbReference type="InterPro" id="IPR036875">
    <property type="entry name" value="Znf_CCHC_sf"/>
</dbReference>
<feature type="region of interest" description="Disordered" evidence="3">
    <location>
        <begin position="278"/>
        <end position="493"/>
    </location>
</feature>
<dbReference type="PROSITE" id="PS50102">
    <property type="entry name" value="RRM"/>
    <property type="match status" value="1"/>
</dbReference>
<dbReference type="Proteomes" id="UP001140949">
    <property type="component" value="Unassembled WGS sequence"/>
</dbReference>